<proteinExistence type="predicted"/>
<evidence type="ECO:0000313" key="2">
    <source>
        <dbReference type="Proteomes" id="UP000187203"/>
    </source>
</evidence>
<organism evidence="1 2">
    <name type="scientific">Corchorus olitorius</name>
    <dbReference type="NCBI Taxonomy" id="93759"/>
    <lineage>
        <taxon>Eukaryota</taxon>
        <taxon>Viridiplantae</taxon>
        <taxon>Streptophyta</taxon>
        <taxon>Embryophyta</taxon>
        <taxon>Tracheophyta</taxon>
        <taxon>Spermatophyta</taxon>
        <taxon>Magnoliopsida</taxon>
        <taxon>eudicotyledons</taxon>
        <taxon>Gunneridae</taxon>
        <taxon>Pentapetalae</taxon>
        <taxon>rosids</taxon>
        <taxon>malvids</taxon>
        <taxon>Malvales</taxon>
        <taxon>Malvaceae</taxon>
        <taxon>Grewioideae</taxon>
        <taxon>Apeibeae</taxon>
        <taxon>Corchorus</taxon>
    </lineage>
</organism>
<dbReference type="Proteomes" id="UP000187203">
    <property type="component" value="Unassembled WGS sequence"/>
</dbReference>
<reference evidence="2" key="1">
    <citation type="submission" date="2013-09" db="EMBL/GenBank/DDBJ databases">
        <title>Corchorus olitorius genome sequencing.</title>
        <authorList>
            <person name="Alam M."/>
            <person name="Haque M.S."/>
            <person name="Islam M.S."/>
            <person name="Emdad E.M."/>
            <person name="Islam M.M."/>
            <person name="Ahmed B."/>
            <person name="Halim A."/>
            <person name="Hossen Q.M.M."/>
            <person name="Hossain M.Z."/>
            <person name="Ahmed R."/>
            <person name="Khan M.M."/>
            <person name="Islam R."/>
            <person name="Rashid M.M."/>
            <person name="Khan S.A."/>
            <person name="Rahman M.S."/>
            <person name="Alam M."/>
            <person name="Yahiya A.S."/>
            <person name="Khan M.S."/>
            <person name="Azam M.S."/>
            <person name="Haque T."/>
            <person name="Lashkar M.Z.H."/>
            <person name="Akhand A.I."/>
            <person name="Morshed G."/>
            <person name="Roy S."/>
            <person name="Uddin K.S."/>
            <person name="Rabeya T."/>
            <person name="Hossain A.S."/>
            <person name="Chowdhury A."/>
            <person name="Snigdha A.R."/>
            <person name="Mortoza M.S."/>
            <person name="Matin S.A."/>
            <person name="Hoque S.M.E."/>
            <person name="Islam M.K."/>
            <person name="Roy D.K."/>
            <person name="Haider R."/>
            <person name="Moosa M.M."/>
            <person name="Elias S.M."/>
            <person name="Hasan A.M."/>
            <person name="Jahan S."/>
            <person name="Shafiuddin M."/>
            <person name="Mahmood N."/>
            <person name="Shommy N.S."/>
        </authorList>
    </citation>
    <scope>NUCLEOTIDE SEQUENCE [LARGE SCALE GENOMIC DNA]</scope>
    <source>
        <strain evidence="2">cv. O-4</strain>
    </source>
</reference>
<dbReference type="AlphaFoldDB" id="A0A1R3KTF0"/>
<sequence>MFTVFLHVGIMSYEVQVLSNFLRLLVSGMGTQMRRVVFDPGILFLRPAIACGEDAHGFSKQGTKLAATITLIPLCGGASDRIYPTLGYFPKATCQQEPLKGRTNIDFTAISRKQPLAKHASAAWLLASGHHNFLSCFDNSTHQLCW</sequence>
<protein>
    <submittedName>
        <fullName evidence="1">Pentatricopeptide repeat-containing protein</fullName>
    </submittedName>
</protein>
<gene>
    <name evidence="1" type="ORF">COLO4_04571</name>
</gene>
<evidence type="ECO:0000313" key="1">
    <source>
        <dbReference type="EMBL" id="OMP10360.1"/>
    </source>
</evidence>
<accession>A0A1R3KTF0</accession>
<keyword evidence="2" id="KW-1185">Reference proteome</keyword>
<name>A0A1R3KTF0_9ROSI</name>
<comment type="caution">
    <text evidence="1">The sequence shown here is derived from an EMBL/GenBank/DDBJ whole genome shotgun (WGS) entry which is preliminary data.</text>
</comment>
<dbReference type="EMBL" id="AWUE01011880">
    <property type="protein sequence ID" value="OMP10360.1"/>
    <property type="molecule type" value="Genomic_DNA"/>
</dbReference>